<dbReference type="EMBL" id="KY400495">
    <property type="protein sequence ID" value="AUS91060.1"/>
    <property type="molecule type" value="Genomic_DNA"/>
</dbReference>
<dbReference type="AlphaFoldDB" id="A0A2I7ZF65"/>
<sequence length="95" mass="11294">MIAQVIKIPVLHPGVHNDLLVTRGEAPELFSFEIVTRSKLKSSLFIIKFLQLFFLCSNKYIVRYLVQNLFIIIENEQIFLFRMHEIFILILWTIK</sequence>
<proteinExistence type="predicted"/>
<name>A0A2I7ZF65_STRSU</name>
<evidence type="ECO:0000313" key="1">
    <source>
        <dbReference type="EMBL" id="AUS91060.1"/>
    </source>
</evidence>
<accession>A0A2I7ZF65</accession>
<organism evidence="1">
    <name type="scientific">Streptococcus suis</name>
    <dbReference type="NCBI Taxonomy" id="1307"/>
    <lineage>
        <taxon>Bacteria</taxon>
        <taxon>Bacillati</taxon>
        <taxon>Bacillota</taxon>
        <taxon>Bacilli</taxon>
        <taxon>Lactobacillales</taxon>
        <taxon>Streptococcaceae</taxon>
        <taxon>Streptococcus</taxon>
    </lineage>
</organism>
<reference evidence="1" key="1">
    <citation type="submission" date="2016-12" db="EMBL/GenBank/DDBJ databases">
        <title>Genetic analyses of Streptococcus suis serotype 9 strains from diseased pigs.</title>
        <authorList>
            <person name="Qiu X."/>
            <person name="Zheng H."/>
        </authorList>
    </citation>
    <scope>NUCLEOTIDE SEQUENCE</scope>
    <source>
        <strain evidence="1">1679718</strain>
    </source>
</reference>
<protein>
    <submittedName>
        <fullName evidence="1">Uncharacterized protein</fullName>
    </submittedName>
</protein>